<dbReference type="AlphaFoldDB" id="A0A218Z714"/>
<dbReference type="Proteomes" id="UP000242519">
    <property type="component" value="Unassembled WGS sequence"/>
</dbReference>
<dbReference type="Pfam" id="PF13233">
    <property type="entry name" value="Complex1_LYR_2"/>
    <property type="match status" value="1"/>
</dbReference>
<evidence type="ECO:0000313" key="10">
    <source>
        <dbReference type="Proteomes" id="UP000242519"/>
    </source>
</evidence>
<proteinExistence type="inferred from homology"/>
<accession>A0A218Z714</accession>
<evidence type="ECO:0000313" key="9">
    <source>
        <dbReference type="EMBL" id="OWP03788.1"/>
    </source>
</evidence>
<dbReference type="PANTHER" id="PTHR13137">
    <property type="entry name" value="DC11 ACN9 HOMOLOG"/>
    <property type="match status" value="1"/>
</dbReference>
<dbReference type="GO" id="GO:0005759">
    <property type="term" value="C:mitochondrial matrix"/>
    <property type="evidence" value="ECO:0007669"/>
    <property type="project" value="UniProtKB-SubCell"/>
</dbReference>
<comment type="function">
    <text evidence="1 8">Plays an essential role in the assembly of succinate dehydrogenase (SDH), an enzyme complex (also referred to as respiratory complex II) that is a component of both the tricarboxylic acid (TCA) cycle and the mitochondrial electron transport chain, and which couples the oxidation of succinate to fumarate with the reduction of ubiquinone (coenzyme Q) to ubiquinol. Promotes maturation of the iron-sulfur protein subunit of the SDH catalytic dimer, protecting it from the deleterious effects of oxidants. May act together with SDHAF1.</text>
</comment>
<evidence type="ECO:0000256" key="5">
    <source>
        <dbReference type="ARBA" id="ARBA00022946"/>
    </source>
</evidence>
<reference evidence="9 10" key="1">
    <citation type="submission" date="2017-04" db="EMBL/GenBank/DDBJ databases">
        <title>Draft genome sequence of Marssonina coronaria NL1: causal agent of apple blotch.</title>
        <authorList>
            <person name="Cheng Q."/>
        </authorList>
    </citation>
    <scope>NUCLEOTIDE SEQUENCE [LARGE SCALE GENOMIC DNA]</scope>
    <source>
        <strain evidence="9 10">NL1</strain>
    </source>
</reference>
<name>A0A218Z714_9HELO</name>
<evidence type="ECO:0000256" key="7">
    <source>
        <dbReference type="ARBA" id="ARBA00023186"/>
    </source>
</evidence>
<comment type="similarity">
    <text evidence="3 8">Belongs to the complex I LYR family. SDHAF3 subfamily.</text>
</comment>
<evidence type="ECO:0000256" key="8">
    <source>
        <dbReference type="RuleBase" id="RU368039"/>
    </source>
</evidence>
<dbReference type="CDD" id="cd20270">
    <property type="entry name" value="Complex1_LYR_SDHAF3_LYRM10"/>
    <property type="match status" value="1"/>
</dbReference>
<dbReference type="InParanoid" id="A0A218Z714"/>
<evidence type="ECO:0000256" key="1">
    <source>
        <dbReference type="ARBA" id="ARBA00003675"/>
    </source>
</evidence>
<keyword evidence="6 8" id="KW-0496">Mitochondrion</keyword>
<sequence length="133" mass="15694">MRIHQRLLMASSTAVGAQKPFKPAQLALLPPIPLYRRLLRTHRKHLPSDMRLLGDEYVKSEFRAHRNVENPVHIIGFLTEWQMYAQNLEGESWIGERMDPSKIEKMSDQQLGQMYELMQAIRKRQNEDNEHCQ</sequence>
<keyword evidence="7 8" id="KW-0143">Chaperone</keyword>
<dbReference type="GO" id="GO:0034553">
    <property type="term" value="P:mitochondrial respiratory chain complex II assembly"/>
    <property type="evidence" value="ECO:0007669"/>
    <property type="project" value="UniProtKB-UniRule"/>
</dbReference>
<dbReference type="GO" id="GO:0006105">
    <property type="term" value="P:succinate metabolic process"/>
    <property type="evidence" value="ECO:0007669"/>
    <property type="project" value="TreeGrafter"/>
</dbReference>
<dbReference type="EMBL" id="MZNU01000166">
    <property type="protein sequence ID" value="OWP03788.1"/>
    <property type="molecule type" value="Genomic_DNA"/>
</dbReference>
<evidence type="ECO:0000256" key="6">
    <source>
        <dbReference type="ARBA" id="ARBA00023128"/>
    </source>
</evidence>
<dbReference type="FunCoup" id="A0A218Z714">
    <property type="interactions" value="242"/>
</dbReference>
<keyword evidence="5" id="KW-0809">Transit peptide</keyword>
<dbReference type="OrthoDB" id="278329at2759"/>
<comment type="subcellular location">
    <subcellularLocation>
        <location evidence="2 8">Mitochondrion matrix</location>
    </subcellularLocation>
</comment>
<keyword evidence="10" id="KW-1185">Reference proteome</keyword>
<comment type="caution">
    <text evidence="9">The sequence shown here is derived from an EMBL/GenBank/DDBJ whole genome shotgun (WGS) entry which is preliminary data.</text>
</comment>
<organism evidence="9 10">
    <name type="scientific">Diplocarpon coronariae</name>
    <dbReference type="NCBI Taxonomy" id="2795749"/>
    <lineage>
        <taxon>Eukaryota</taxon>
        <taxon>Fungi</taxon>
        <taxon>Dikarya</taxon>
        <taxon>Ascomycota</taxon>
        <taxon>Pezizomycotina</taxon>
        <taxon>Leotiomycetes</taxon>
        <taxon>Helotiales</taxon>
        <taxon>Drepanopezizaceae</taxon>
        <taxon>Diplocarpon</taxon>
    </lineage>
</organism>
<dbReference type="PANTHER" id="PTHR13137:SF6">
    <property type="entry name" value="SUCCINATE DEHYDROGENASE ASSEMBLY FACTOR 3, MITOCHONDRIAL"/>
    <property type="match status" value="1"/>
</dbReference>
<dbReference type="STRING" id="503106.A0A218Z714"/>
<evidence type="ECO:0000256" key="4">
    <source>
        <dbReference type="ARBA" id="ARBA00011273"/>
    </source>
</evidence>
<dbReference type="InterPro" id="IPR008381">
    <property type="entry name" value="SDHAF3/Sdh7"/>
</dbReference>
<evidence type="ECO:0000256" key="3">
    <source>
        <dbReference type="ARBA" id="ARBA00006020"/>
    </source>
</evidence>
<gene>
    <name evidence="9" type="ORF">B2J93_2633</name>
</gene>
<protein>
    <recommendedName>
        <fullName evidence="8">Succinate dehydrogenase assembly factor 3</fullName>
        <shortName evidence="8">SDH assembly factor 3</shortName>
        <shortName evidence="8">SDHAF3</shortName>
    </recommendedName>
</protein>
<dbReference type="GO" id="GO:0005758">
    <property type="term" value="C:mitochondrial intermembrane space"/>
    <property type="evidence" value="ECO:0007669"/>
    <property type="project" value="TreeGrafter"/>
</dbReference>
<evidence type="ECO:0000256" key="2">
    <source>
        <dbReference type="ARBA" id="ARBA00004305"/>
    </source>
</evidence>
<comment type="subunit">
    <text evidence="4 8">Interacts with the iron-sulfur protein subunit within the SDH catalytic dimer.</text>
</comment>